<dbReference type="OrthoDB" id="6502032at2759"/>
<organism evidence="3 4">
    <name type="scientific">Trichonephila inaurata madagascariensis</name>
    <dbReference type="NCBI Taxonomy" id="2747483"/>
    <lineage>
        <taxon>Eukaryota</taxon>
        <taxon>Metazoa</taxon>
        <taxon>Ecdysozoa</taxon>
        <taxon>Arthropoda</taxon>
        <taxon>Chelicerata</taxon>
        <taxon>Arachnida</taxon>
        <taxon>Araneae</taxon>
        <taxon>Araneomorphae</taxon>
        <taxon>Entelegynae</taxon>
        <taxon>Araneoidea</taxon>
        <taxon>Nephilidae</taxon>
        <taxon>Trichonephila</taxon>
        <taxon>Trichonephila inaurata</taxon>
    </lineage>
</organism>
<keyword evidence="4" id="KW-1185">Reference proteome</keyword>
<evidence type="ECO:0000259" key="2">
    <source>
        <dbReference type="Pfam" id="PF03221"/>
    </source>
</evidence>
<dbReference type="GO" id="GO:0003677">
    <property type="term" value="F:DNA binding"/>
    <property type="evidence" value="ECO:0007669"/>
    <property type="project" value="UniProtKB-KW"/>
</dbReference>
<feature type="domain" description="HTH CENPB-type" evidence="2">
    <location>
        <begin position="18"/>
        <end position="51"/>
    </location>
</feature>
<accession>A0A8X6XLV1</accession>
<dbReference type="EMBL" id="BMAV01009618">
    <property type="protein sequence ID" value="GFY54011.1"/>
    <property type="molecule type" value="Genomic_DNA"/>
</dbReference>
<comment type="caution">
    <text evidence="3">The sequence shown here is derived from an EMBL/GenBank/DDBJ whole genome shotgun (WGS) entry which is preliminary data.</text>
</comment>
<dbReference type="Proteomes" id="UP000886998">
    <property type="component" value="Unassembled WGS sequence"/>
</dbReference>
<gene>
    <name evidence="3" type="ORF">TNIN_290641</name>
</gene>
<evidence type="ECO:0000313" key="4">
    <source>
        <dbReference type="Proteomes" id="UP000886998"/>
    </source>
</evidence>
<sequence length="96" mass="10828">MVKHSVESKASCEKSYTVQNVANEFDVRFEGKEFVCSSGWLDRFSKRSNISCAEVANETVIVSASDVNNWKTLVWPDVLNYEEKNVEDACSSTCFC</sequence>
<keyword evidence="1" id="KW-0238">DNA-binding</keyword>
<name>A0A8X6XLV1_9ARAC</name>
<protein>
    <recommendedName>
        <fullName evidence="2">HTH CENPB-type domain-containing protein</fullName>
    </recommendedName>
</protein>
<proteinExistence type="predicted"/>
<evidence type="ECO:0000256" key="1">
    <source>
        <dbReference type="ARBA" id="ARBA00023125"/>
    </source>
</evidence>
<evidence type="ECO:0000313" key="3">
    <source>
        <dbReference type="EMBL" id="GFY54011.1"/>
    </source>
</evidence>
<dbReference type="InterPro" id="IPR006600">
    <property type="entry name" value="HTH_CenpB_DNA-bd_dom"/>
</dbReference>
<dbReference type="Pfam" id="PF03221">
    <property type="entry name" value="HTH_Tnp_Tc5"/>
    <property type="match status" value="1"/>
</dbReference>
<reference evidence="3" key="1">
    <citation type="submission" date="2020-08" db="EMBL/GenBank/DDBJ databases">
        <title>Multicomponent nature underlies the extraordinary mechanical properties of spider dragline silk.</title>
        <authorList>
            <person name="Kono N."/>
            <person name="Nakamura H."/>
            <person name="Mori M."/>
            <person name="Yoshida Y."/>
            <person name="Ohtoshi R."/>
            <person name="Malay A.D."/>
            <person name="Moran D.A.P."/>
            <person name="Tomita M."/>
            <person name="Numata K."/>
            <person name="Arakawa K."/>
        </authorList>
    </citation>
    <scope>NUCLEOTIDE SEQUENCE</scope>
</reference>
<dbReference type="AlphaFoldDB" id="A0A8X6XLV1"/>